<accession>A0A1I1F6Z8</accession>
<feature type="region of interest" description="Disordered" evidence="1">
    <location>
        <begin position="1"/>
        <end position="44"/>
    </location>
</feature>
<dbReference type="EMBL" id="FOKW01000003">
    <property type="protein sequence ID" value="SFB93488.1"/>
    <property type="molecule type" value="Genomic_DNA"/>
</dbReference>
<gene>
    <name evidence="2" type="ORF">SAMN05444422_103126</name>
</gene>
<evidence type="ECO:0000313" key="3">
    <source>
        <dbReference type="Proteomes" id="UP000199161"/>
    </source>
</evidence>
<feature type="compositionally biased region" description="Basic and acidic residues" evidence="1">
    <location>
        <begin position="23"/>
        <end position="32"/>
    </location>
</feature>
<dbReference type="AlphaFoldDB" id="A0A1I1F6Z8"/>
<evidence type="ECO:0000256" key="1">
    <source>
        <dbReference type="SAM" id="MobiDB-lite"/>
    </source>
</evidence>
<proteinExistence type="predicted"/>
<name>A0A1I1F6Z8_NATHA</name>
<reference evidence="3" key="1">
    <citation type="submission" date="2016-10" db="EMBL/GenBank/DDBJ databases">
        <authorList>
            <person name="Varghese N."/>
            <person name="Submissions S."/>
        </authorList>
    </citation>
    <scope>NUCLEOTIDE SEQUENCE [LARGE SCALE GENOMIC DNA]</scope>
    <source>
        <strain evidence="3">DSM 13078</strain>
    </source>
</reference>
<keyword evidence="3" id="KW-1185">Reference proteome</keyword>
<organism evidence="2 3">
    <name type="scientific">Natronobacterium haloterrestre</name>
    <name type="common">Halobiforma haloterrestris</name>
    <dbReference type="NCBI Taxonomy" id="148448"/>
    <lineage>
        <taxon>Archaea</taxon>
        <taxon>Methanobacteriati</taxon>
        <taxon>Methanobacteriota</taxon>
        <taxon>Stenosarchaea group</taxon>
        <taxon>Halobacteria</taxon>
        <taxon>Halobacteriales</taxon>
        <taxon>Natrialbaceae</taxon>
        <taxon>Natronobacterium</taxon>
    </lineage>
</organism>
<dbReference type="Proteomes" id="UP000199161">
    <property type="component" value="Unassembled WGS sequence"/>
</dbReference>
<evidence type="ECO:0000313" key="2">
    <source>
        <dbReference type="EMBL" id="SFB93488.1"/>
    </source>
</evidence>
<sequence length="44" mass="4760">MVVCATTIHGNPGAPVSTPLPIESERTRRTELTDNDTDDVYASE</sequence>
<protein>
    <submittedName>
        <fullName evidence="2">Uncharacterized protein</fullName>
    </submittedName>
</protein>
<feature type="compositionally biased region" description="Acidic residues" evidence="1">
    <location>
        <begin position="33"/>
        <end position="44"/>
    </location>
</feature>